<keyword evidence="5 7" id="KW-0689">Ribosomal protein</keyword>
<evidence type="ECO:0000256" key="7">
    <source>
        <dbReference type="HAMAP-Rule" id="MF_00619"/>
    </source>
</evidence>
<dbReference type="GO" id="GO:1990904">
    <property type="term" value="C:ribonucleoprotein complex"/>
    <property type="evidence" value="ECO:0007669"/>
    <property type="project" value="UniProtKB-KW"/>
</dbReference>
<dbReference type="InterPro" id="IPR057257">
    <property type="entry name" value="Ribosomal_cS23"/>
</dbReference>
<name>A0A977K8U8_9EUGL</name>
<dbReference type="HAMAP" id="MF_00619">
    <property type="entry name" value="Ribosomal_plastid_cS23"/>
    <property type="match status" value="1"/>
</dbReference>
<dbReference type="Pfam" id="PF04839">
    <property type="entry name" value="PSRP-3_Ycf65"/>
    <property type="match status" value="1"/>
</dbReference>
<evidence type="ECO:0000256" key="2">
    <source>
        <dbReference type="ARBA" id="ARBA00004229"/>
    </source>
</evidence>
<evidence type="ECO:0000256" key="4">
    <source>
        <dbReference type="ARBA" id="ARBA00011458"/>
    </source>
</evidence>
<protein>
    <recommendedName>
        <fullName evidence="7">Small ribosomal subunit protein cS23</fullName>
    </recommendedName>
</protein>
<reference evidence="9" key="1">
    <citation type="submission" date="2021-09" db="EMBL/GenBank/DDBJ databases">
        <authorList>
            <person name="Maciszewski K."/>
            <person name="Dabbagh N."/>
            <person name="Preisfeld A."/>
            <person name="Karnkowska A."/>
        </authorList>
    </citation>
    <scope>NUCLEOTIDE SEQUENCE</scope>
    <source>
        <strain evidence="9">K-0027</strain>
    </source>
</reference>
<dbReference type="PANTHER" id="PTHR35108">
    <property type="entry name" value="30S RIBOSOMAL PROTEIN 3, CHLOROPLASTIC"/>
    <property type="match status" value="1"/>
</dbReference>
<dbReference type="NCBIfam" id="NF002740">
    <property type="entry name" value="PRK02724.1"/>
    <property type="match status" value="1"/>
</dbReference>
<comment type="similarity">
    <text evidence="3 7">Belongs to the chloroplast-specific ribosomal protein cS23 family.</text>
</comment>
<comment type="subunit">
    <text evidence="4 7">Part of the 30S ribosomal subunit.</text>
</comment>
<dbReference type="AlphaFoldDB" id="A0A977K8U8"/>
<reference evidence="9" key="2">
    <citation type="journal article" date="2022" name="Mol. Phylogenet. Evol.">
        <title>Maturyoshka: A maturase inside a maturase, and other peculiarities of the novel chloroplast genomes of marine euglenophytes.</title>
        <authorList>
            <person name="Maciszewski K."/>
            <person name="Dabbagh N."/>
            <person name="Preisfeld A."/>
            <person name="Karnkowska A."/>
        </authorList>
    </citation>
    <scope>NUCLEOTIDE SEQUENCE</scope>
    <source>
        <strain evidence="9">K-0027</strain>
    </source>
</reference>
<feature type="signal peptide" evidence="8">
    <location>
        <begin position="1"/>
        <end position="20"/>
    </location>
</feature>
<gene>
    <name evidence="7" type="primary">ycf65</name>
</gene>
<accession>A0A977K8U8</accession>
<feature type="chain" id="PRO_5037309203" description="Small ribosomal subunit protein cS23" evidence="8">
    <location>
        <begin position="21"/>
        <end position="101"/>
    </location>
</feature>
<evidence type="ECO:0000256" key="3">
    <source>
        <dbReference type="ARBA" id="ARBA00008561"/>
    </source>
</evidence>
<evidence type="ECO:0000256" key="6">
    <source>
        <dbReference type="ARBA" id="ARBA00023274"/>
    </source>
</evidence>
<comment type="function">
    <text evidence="1 7">Probably a ribosomal protein or a ribosome-associated protein.</text>
</comment>
<dbReference type="Gene3D" id="3.30.390.140">
    <property type="match status" value="1"/>
</dbReference>
<evidence type="ECO:0000313" key="9">
    <source>
        <dbReference type="EMBL" id="UXD06309.1"/>
    </source>
</evidence>
<keyword evidence="6 7" id="KW-0687">Ribonucleoprotein</keyword>
<organism evidence="9">
    <name type="scientific">Eutreptiella eupharyngea</name>
    <dbReference type="NCBI Taxonomy" id="215702"/>
    <lineage>
        <taxon>Eukaryota</taxon>
        <taxon>Discoba</taxon>
        <taxon>Euglenozoa</taxon>
        <taxon>Euglenida</taxon>
        <taxon>Spirocuta</taxon>
        <taxon>Euglenophyceae</taxon>
        <taxon>Eutreptiales</taxon>
        <taxon>Eutreptiaceae</taxon>
        <taxon>Eutreptiella</taxon>
    </lineage>
</organism>
<evidence type="ECO:0000256" key="5">
    <source>
        <dbReference type="ARBA" id="ARBA00022980"/>
    </source>
</evidence>
<keyword evidence="8" id="KW-0732">Signal</keyword>
<dbReference type="EMBL" id="OK136184">
    <property type="protein sequence ID" value="UXD06309.1"/>
    <property type="molecule type" value="Genomic_DNA"/>
</dbReference>
<geneLocation type="chloroplast" evidence="9"/>
<dbReference type="GO" id="GO:0009507">
    <property type="term" value="C:chloroplast"/>
    <property type="evidence" value="ECO:0007669"/>
    <property type="project" value="UniProtKB-SubCell"/>
</dbReference>
<dbReference type="PANTHER" id="PTHR35108:SF1">
    <property type="entry name" value="OS04G0461100 PROTEIN"/>
    <property type="match status" value="1"/>
</dbReference>
<keyword evidence="9" id="KW-0150">Chloroplast</keyword>
<dbReference type="InterPro" id="IPR006924">
    <property type="entry name" value="Ribosomal_cS23-like"/>
</dbReference>
<evidence type="ECO:0000256" key="1">
    <source>
        <dbReference type="ARBA" id="ARBA00002396"/>
    </source>
</evidence>
<evidence type="ECO:0000256" key="8">
    <source>
        <dbReference type="SAM" id="SignalP"/>
    </source>
</evidence>
<comment type="subcellular location">
    <subcellularLocation>
        <location evidence="2 7">Plastid</location>
        <location evidence="2 7">Chloroplast</location>
    </subcellularLocation>
</comment>
<dbReference type="GO" id="GO:0003735">
    <property type="term" value="F:structural constituent of ribosome"/>
    <property type="evidence" value="ECO:0007669"/>
    <property type="project" value="InterPro"/>
</dbReference>
<dbReference type="GO" id="GO:0006412">
    <property type="term" value="P:translation"/>
    <property type="evidence" value="ECO:0007669"/>
    <property type="project" value="UniProtKB-UniRule"/>
</dbReference>
<keyword evidence="9" id="KW-0934">Plastid</keyword>
<proteinExistence type="inferred from homology"/>
<sequence length="101" mass="11965">MNKFILKFLWLEKSIAVALDQQIGENTSPITEYFFWPRKDAWEELKIELEKKPWISQNEAIILLNQTTEVINYWQEESGTNRCDLQKATAKFPECLFIGHD</sequence>
<dbReference type="InterPro" id="IPR038447">
    <property type="entry name" value="PSRP-3/Ycf65_sf"/>
</dbReference>
<dbReference type="GO" id="GO:0005840">
    <property type="term" value="C:ribosome"/>
    <property type="evidence" value="ECO:0007669"/>
    <property type="project" value="UniProtKB-KW"/>
</dbReference>